<keyword evidence="1" id="KW-1133">Transmembrane helix</keyword>
<feature type="transmembrane region" description="Helical" evidence="1">
    <location>
        <begin position="104"/>
        <end position="122"/>
    </location>
</feature>
<accession>A0A6P6ATW0</accession>
<dbReference type="GeneID" id="111312359"/>
<sequence length="148" mass="16962">MKMKDPDSPTTLPIAISSQQQITASTVKKDSSVVGFFGKSGYNSGSWLQFSYLLSGPCLRALFLSNSLREILVDYLMTLTSLSITISTSWNWRKERRWRGRCDIFIRIALAFVCQGFGLKLLRLLMNIYQVMFLAFEILLCLRLLNYL</sequence>
<dbReference type="KEGG" id="dzi:111312359"/>
<dbReference type="Proteomes" id="UP000515121">
    <property type="component" value="Unplaced"/>
</dbReference>
<keyword evidence="1" id="KW-0812">Transmembrane</keyword>
<proteinExistence type="predicted"/>
<reference evidence="3" key="1">
    <citation type="submission" date="2025-08" db="UniProtKB">
        <authorList>
            <consortium name="RefSeq"/>
        </authorList>
    </citation>
    <scope>IDENTIFICATION</scope>
    <source>
        <tissue evidence="3">Fruit stalk</tissue>
    </source>
</reference>
<name>A0A6P6ATW0_DURZI</name>
<organism evidence="2 3">
    <name type="scientific">Durio zibethinus</name>
    <name type="common">Durian</name>
    <dbReference type="NCBI Taxonomy" id="66656"/>
    <lineage>
        <taxon>Eukaryota</taxon>
        <taxon>Viridiplantae</taxon>
        <taxon>Streptophyta</taxon>
        <taxon>Embryophyta</taxon>
        <taxon>Tracheophyta</taxon>
        <taxon>Spermatophyta</taxon>
        <taxon>Magnoliopsida</taxon>
        <taxon>eudicotyledons</taxon>
        <taxon>Gunneridae</taxon>
        <taxon>Pentapetalae</taxon>
        <taxon>rosids</taxon>
        <taxon>malvids</taxon>
        <taxon>Malvales</taxon>
        <taxon>Malvaceae</taxon>
        <taxon>Helicteroideae</taxon>
        <taxon>Durio</taxon>
    </lineage>
</organism>
<protein>
    <submittedName>
        <fullName evidence="3">Uncharacterized protein LOC111312359</fullName>
    </submittedName>
</protein>
<keyword evidence="1" id="KW-0472">Membrane</keyword>
<dbReference type="RefSeq" id="XP_022768327.1">
    <property type="nucleotide sequence ID" value="XM_022912592.1"/>
</dbReference>
<keyword evidence="2" id="KW-1185">Reference proteome</keyword>
<gene>
    <name evidence="3" type="primary">LOC111312359</name>
</gene>
<dbReference type="AlphaFoldDB" id="A0A6P6ATW0"/>
<evidence type="ECO:0000313" key="2">
    <source>
        <dbReference type="Proteomes" id="UP000515121"/>
    </source>
</evidence>
<evidence type="ECO:0000313" key="3">
    <source>
        <dbReference type="RefSeq" id="XP_022768327.1"/>
    </source>
</evidence>
<evidence type="ECO:0000256" key="1">
    <source>
        <dbReference type="SAM" id="Phobius"/>
    </source>
</evidence>